<feature type="transmembrane region" description="Helical" evidence="1">
    <location>
        <begin position="31"/>
        <end position="54"/>
    </location>
</feature>
<accession>A0AA41BWU3</accession>
<comment type="caution">
    <text evidence="2">The sequence shown here is derived from an EMBL/GenBank/DDBJ whole genome shotgun (WGS) entry which is preliminary data.</text>
</comment>
<dbReference type="EMBL" id="MRWD01000059">
    <property type="protein sequence ID" value="ORJ19429.1"/>
    <property type="molecule type" value="Genomic_DNA"/>
</dbReference>
<organism evidence="2 5">
    <name type="scientific">Rouxiella silvae</name>
    <dbReference type="NCBI Taxonomy" id="1646373"/>
    <lineage>
        <taxon>Bacteria</taxon>
        <taxon>Pseudomonadati</taxon>
        <taxon>Pseudomonadota</taxon>
        <taxon>Gammaproteobacteria</taxon>
        <taxon>Enterobacterales</taxon>
        <taxon>Yersiniaceae</taxon>
        <taxon>Rouxiella</taxon>
    </lineage>
</organism>
<name>A0AA41BWU3_9GAMM</name>
<evidence type="ECO:0000313" key="2">
    <source>
        <dbReference type="EMBL" id="MBF6637545.1"/>
    </source>
</evidence>
<evidence type="ECO:0000313" key="4">
    <source>
        <dbReference type="Proteomes" id="UP000192722"/>
    </source>
</evidence>
<evidence type="ECO:0000256" key="1">
    <source>
        <dbReference type="SAM" id="Phobius"/>
    </source>
</evidence>
<keyword evidence="4" id="KW-1185">Reference proteome</keyword>
<evidence type="ECO:0000313" key="5">
    <source>
        <dbReference type="Proteomes" id="UP000705283"/>
    </source>
</evidence>
<reference evidence="2" key="4">
    <citation type="submission" date="2022-09" db="EMBL/GenBank/DDBJ databases">
        <title>Rouxiella aceris sp. nov., isolated from tree sap and emended description of the genus Rhouxiella.</title>
        <authorList>
            <person name="Kim I.S."/>
        </authorList>
    </citation>
    <scope>NUCLEOTIDE SEQUENCE</scope>
    <source>
        <strain evidence="2">SAP-2</strain>
    </source>
</reference>
<evidence type="ECO:0000313" key="3">
    <source>
        <dbReference type="EMBL" id="ORJ19429.1"/>
    </source>
</evidence>
<dbReference type="Pfam" id="PF14373">
    <property type="entry name" value="Imm_superinfect"/>
    <property type="match status" value="1"/>
</dbReference>
<dbReference type="EMBL" id="JADMKS010000005">
    <property type="protein sequence ID" value="MBF6637545.1"/>
    <property type="molecule type" value="Genomic_DNA"/>
</dbReference>
<dbReference type="Proteomes" id="UP000705283">
    <property type="component" value="Unassembled WGS sequence"/>
</dbReference>
<proteinExistence type="predicted"/>
<sequence length="73" mass="7846">MLVPVAVILAVAGYFLPFLVADHRKHKNLPAIFALNLLLGWTGVGWIAAAVWAFSRPKNAGTPSHTLSAKQPN</sequence>
<reference evidence="2" key="3">
    <citation type="submission" date="2020-11" db="EMBL/GenBank/DDBJ databases">
        <authorList>
            <person name="Lee S.D."/>
        </authorList>
    </citation>
    <scope>NUCLEOTIDE SEQUENCE</scope>
    <source>
        <strain evidence="2">SAP-2</strain>
    </source>
</reference>
<dbReference type="InterPro" id="IPR016410">
    <property type="entry name" value="Phage_imm"/>
</dbReference>
<dbReference type="AlphaFoldDB" id="A0AA41BWU3"/>
<gene>
    <name evidence="3" type="ORF">BS639_20155</name>
    <name evidence="2" type="ORF">ITX54_12830</name>
</gene>
<keyword evidence="1" id="KW-0812">Transmembrane</keyword>
<reference evidence="3 4" key="2">
    <citation type="journal article" date="2017" name="Int. J. Syst. Evol. Microbiol.">
        <title>Rouxiella badensis sp. nov. and Rouxiella silvae sp. nov. isolated from peat bog soil in Germany and emendation of the genus description.</title>
        <authorList>
            <person name="Le Fleche-Mateos A."/>
            <person name="Kugler J.H."/>
            <person name="Hansen S.H."/>
            <person name="Syldatk C."/>
            <person name="Hausmann R."/>
            <person name="Lomprez F."/>
            <person name="Vandenbogaert M."/>
            <person name="Manuguerra J.C."/>
            <person name="Grimont P.A."/>
        </authorList>
    </citation>
    <scope>NUCLEOTIDE SEQUENCE [LARGE SCALE GENOMIC DNA]</scope>
    <source>
        <strain evidence="3 4">213</strain>
    </source>
</reference>
<keyword evidence="1" id="KW-1133">Transmembrane helix</keyword>
<keyword evidence="1" id="KW-0472">Membrane</keyword>
<protein>
    <submittedName>
        <fullName evidence="2">Superinfection immunity protein</fullName>
    </submittedName>
</protein>
<dbReference type="Proteomes" id="UP000192722">
    <property type="component" value="Unassembled WGS sequence"/>
</dbReference>
<reference evidence="3" key="1">
    <citation type="submission" date="2016-12" db="EMBL/GenBank/DDBJ databases">
        <authorList>
            <person name="Le Fleche-Mateos A."/>
        </authorList>
    </citation>
    <scope>NUCLEOTIDE SEQUENCE</scope>
    <source>
        <strain evidence="3">213</strain>
    </source>
</reference>